<feature type="domain" description="SPOR" evidence="2">
    <location>
        <begin position="67"/>
        <end position="139"/>
    </location>
</feature>
<evidence type="ECO:0000313" key="3">
    <source>
        <dbReference type="EMBL" id="PZX14538.1"/>
    </source>
</evidence>
<proteinExistence type="predicted"/>
<keyword evidence="1" id="KW-0732">Signal</keyword>
<dbReference type="Pfam" id="PF05036">
    <property type="entry name" value="SPOR"/>
    <property type="match status" value="1"/>
</dbReference>
<dbReference type="AlphaFoldDB" id="A0A2W7N397"/>
<evidence type="ECO:0000259" key="2">
    <source>
        <dbReference type="Pfam" id="PF05036"/>
    </source>
</evidence>
<accession>A0A2W7N397</accession>
<sequence>MKTLLLTLLLTIAITCGIQAQTAPDIFQRLSANTPSEGNVRLVQENGIADLVKLHIEQNQSSPGIDGYRIQLFSGSGASARKEAEDTKSRLMSAFPDTKAYLTYNAPFWRVRAGDYRNKSELLHTFQQMRKVFPNCYPVRDNTIRHTDLQQ</sequence>
<feature type="signal peptide" evidence="1">
    <location>
        <begin position="1"/>
        <end position="20"/>
    </location>
</feature>
<dbReference type="RefSeq" id="WP_111446218.1">
    <property type="nucleotide sequence ID" value="NZ_QKZK01000019.1"/>
</dbReference>
<evidence type="ECO:0000256" key="1">
    <source>
        <dbReference type="SAM" id="SignalP"/>
    </source>
</evidence>
<dbReference type="InterPro" id="IPR036680">
    <property type="entry name" value="SPOR-like_sf"/>
</dbReference>
<dbReference type="SUPFAM" id="SSF110997">
    <property type="entry name" value="Sporulation related repeat"/>
    <property type="match status" value="1"/>
</dbReference>
<gene>
    <name evidence="3" type="ORF">LX69_02364</name>
</gene>
<dbReference type="InterPro" id="IPR007730">
    <property type="entry name" value="SPOR-like_dom"/>
</dbReference>
<protein>
    <submittedName>
        <fullName evidence="3">Sporulation related protein</fullName>
    </submittedName>
</protein>
<organism evidence="3 4">
    <name type="scientific">Breznakibacter xylanolyticus</name>
    <dbReference type="NCBI Taxonomy" id="990"/>
    <lineage>
        <taxon>Bacteria</taxon>
        <taxon>Pseudomonadati</taxon>
        <taxon>Bacteroidota</taxon>
        <taxon>Bacteroidia</taxon>
        <taxon>Marinilabiliales</taxon>
        <taxon>Marinilabiliaceae</taxon>
        <taxon>Breznakibacter</taxon>
    </lineage>
</organism>
<evidence type="ECO:0000313" key="4">
    <source>
        <dbReference type="Proteomes" id="UP000249239"/>
    </source>
</evidence>
<dbReference type="Proteomes" id="UP000249239">
    <property type="component" value="Unassembled WGS sequence"/>
</dbReference>
<reference evidence="3 4" key="1">
    <citation type="submission" date="2018-06" db="EMBL/GenBank/DDBJ databases">
        <title>Genomic Encyclopedia of Archaeal and Bacterial Type Strains, Phase II (KMG-II): from individual species to whole genera.</title>
        <authorList>
            <person name="Goeker M."/>
        </authorList>
    </citation>
    <scope>NUCLEOTIDE SEQUENCE [LARGE SCALE GENOMIC DNA]</scope>
    <source>
        <strain evidence="3 4">DSM 6779</strain>
    </source>
</reference>
<feature type="chain" id="PRO_5016169590" evidence="1">
    <location>
        <begin position="21"/>
        <end position="151"/>
    </location>
</feature>
<dbReference type="OrthoDB" id="2473397at2"/>
<comment type="caution">
    <text evidence="3">The sequence shown here is derived from an EMBL/GenBank/DDBJ whole genome shotgun (WGS) entry which is preliminary data.</text>
</comment>
<dbReference type="GO" id="GO:0042834">
    <property type="term" value="F:peptidoglycan binding"/>
    <property type="evidence" value="ECO:0007669"/>
    <property type="project" value="InterPro"/>
</dbReference>
<keyword evidence="4" id="KW-1185">Reference proteome</keyword>
<dbReference type="EMBL" id="QKZK01000019">
    <property type="protein sequence ID" value="PZX14538.1"/>
    <property type="molecule type" value="Genomic_DNA"/>
</dbReference>
<name>A0A2W7N397_9BACT</name>